<dbReference type="AlphaFoldDB" id="A0A9W6Q0F0"/>
<evidence type="ECO:0000256" key="3">
    <source>
        <dbReference type="ARBA" id="ARBA00022692"/>
    </source>
</evidence>
<dbReference type="InterPro" id="IPR001851">
    <property type="entry name" value="ABC_transp_permease"/>
</dbReference>
<accession>A0A9W6Q0F0</accession>
<keyword evidence="4 7" id="KW-1133">Transmembrane helix</keyword>
<organism evidence="8 9">
    <name type="scientific">Actinomadura rubrobrunea</name>
    <dbReference type="NCBI Taxonomy" id="115335"/>
    <lineage>
        <taxon>Bacteria</taxon>
        <taxon>Bacillati</taxon>
        <taxon>Actinomycetota</taxon>
        <taxon>Actinomycetes</taxon>
        <taxon>Streptosporangiales</taxon>
        <taxon>Thermomonosporaceae</taxon>
        <taxon>Actinomadura</taxon>
    </lineage>
</organism>
<feature type="transmembrane region" description="Helical" evidence="7">
    <location>
        <begin position="79"/>
        <end position="98"/>
    </location>
</feature>
<dbReference type="PANTHER" id="PTHR30482">
    <property type="entry name" value="HIGH-AFFINITY BRANCHED-CHAIN AMINO ACID TRANSPORT SYSTEM PERMEASE"/>
    <property type="match status" value="1"/>
</dbReference>
<dbReference type="GO" id="GO:0005886">
    <property type="term" value="C:plasma membrane"/>
    <property type="evidence" value="ECO:0007669"/>
    <property type="project" value="UniProtKB-SubCell"/>
</dbReference>
<feature type="transmembrane region" description="Helical" evidence="7">
    <location>
        <begin position="104"/>
        <end position="127"/>
    </location>
</feature>
<feature type="transmembrane region" description="Helical" evidence="7">
    <location>
        <begin position="318"/>
        <end position="338"/>
    </location>
</feature>
<feature type="transmembrane region" description="Helical" evidence="7">
    <location>
        <begin position="235"/>
        <end position="260"/>
    </location>
</feature>
<keyword evidence="5 7" id="KW-0472">Membrane</keyword>
<evidence type="ECO:0000256" key="2">
    <source>
        <dbReference type="ARBA" id="ARBA00022475"/>
    </source>
</evidence>
<protein>
    <submittedName>
        <fullName evidence="8">Branched-chain amino acid ABC transporter permease</fullName>
    </submittedName>
</protein>
<comment type="caution">
    <text evidence="8">The sequence shown here is derived from an EMBL/GenBank/DDBJ whole genome shotgun (WGS) entry which is preliminary data.</text>
</comment>
<feature type="transmembrane region" description="Helical" evidence="7">
    <location>
        <begin position="185"/>
        <end position="205"/>
    </location>
</feature>
<evidence type="ECO:0000256" key="1">
    <source>
        <dbReference type="ARBA" id="ARBA00004651"/>
    </source>
</evidence>
<evidence type="ECO:0000313" key="8">
    <source>
        <dbReference type="EMBL" id="GLW66491.1"/>
    </source>
</evidence>
<reference evidence="8" key="1">
    <citation type="submission" date="2023-02" db="EMBL/GenBank/DDBJ databases">
        <title>Actinomadura rubrobrunea NBRC 14622.</title>
        <authorList>
            <person name="Ichikawa N."/>
            <person name="Sato H."/>
            <person name="Tonouchi N."/>
        </authorList>
    </citation>
    <scope>NUCLEOTIDE SEQUENCE</scope>
    <source>
        <strain evidence="8">NBRC 14622</strain>
    </source>
</reference>
<keyword evidence="3 7" id="KW-0812">Transmembrane</keyword>
<dbReference type="RefSeq" id="WP_217998585.1">
    <property type="nucleotide sequence ID" value="NZ_BSRZ01000015.1"/>
</dbReference>
<dbReference type="CDD" id="cd06581">
    <property type="entry name" value="TM_PBP1_LivM_like"/>
    <property type="match status" value="1"/>
</dbReference>
<comment type="subcellular location">
    <subcellularLocation>
        <location evidence="1">Cell membrane</location>
        <topology evidence="1">Multi-pass membrane protein</topology>
    </subcellularLocation>
</comment>
<proteinExistence type="predicted"/>
<feature type="transmembrane region" description="Helical" evidence="7">
    <location>
        <begin position="27"/>
        <end position="48"/>
    </location>
</feature>
<gene>
    <name evidence="8" type="primary">livM</name>
    <name evidence="8" type="ORF">Arub01_47350</name>
</gene>
<evidence type="ECO:0000313" key="9">
    <source>
        <dbReference type="Proteomes" id="UP001165124"/>
    </source>
</evidence>
<dbReference type="Pfam" id="PF02653">
    <property type="entry name" value="BPD_transp_2"/>
    <property type="match status" value="1"/>
</dbReference>
<feature type="transmembrane region" description="Helical" evidence="7">
    <location>
        <begin position="272"/>
        <end position="297"/>
    </location>
</feature>
<dbReference type="InterPro" id="IPR043428">
    <property type="entry name" value="LivM-like"/>
</dbReference>
<feature type="transmembrane region" description="Helical" evidence="7">
    <location>
        <begin position="134"/>
        <end position="152"/>
    </location>
</feature>
<dbReference type="GO" id="GO:0015658">
    <property type="term" value="F:branched-chain amino acid transmembrane transporter activity"/>
    <property type="evidence" value="ECO:0007669"/>
    <property type="project" value="InterPro"/>
</dbReference>
<dbReference type="EMBL" id="BSRZ01000015">
    <property type="protein sequence ID" value="GLW66491.1"/>
    <property type="molecule type" value="Genomic_DNA"/>
</dbReference>
<feature type="transmembrane region" description="Helical" evidence="7">
    <location>
        <begin position="54"/>
        <end position="72"/>
    </location>
</feature>
<name>A0A9W6Q0F0_9ACTN</name>
<dbReference type="PANTHER" id="PTHR30482:SF10">
    <property type="entry name" value="HIGH-AFFINITY BRANCHED-CHAIN AMINO ACID TRANSPORT PROTEIN BRAE"/>
    <property type="match status" value="1"/>
</dbReference>
<keyword evidence="9" id="KW-1185">Reference proteome</keyword>
<sequence>MIGTTRQAAAPARAAERARLALGRYRLVRHALGAAAALVALYALTSAVSPYRDLQIAQAAYLTCAVAGLTVLTGLGGQISLGHGAFMAVGAYTTALLLNHRSWPLAAVLAAAVVVTAAAGTAVGAVAARLHGPYLAGATLAFAVGLPGLANYEPLLDLLGGQNGLSVTPPVPPAALGETFPVERWQAWIACLGAVLTLFLLANLVRGRFGRTLRATRDDEIAAALHGVRVARVRIIATVVSAACAGLAGGLLAVATTLAAPGAFPLALSLQLIAAIIIGGLGSLAGAVWGALVLVFVPAWASDLAQSADLSHNIASNLPLALYGLVLIVVTLVFPRGIQGGLRAARTALARRRSPRDDAAHEEAAPHDTAARDTAVHGGDS</sequence>
<dbReference type="Proteomes" id="UP001165124">
    <property type="component" value="Unassembled WGS sequence"/>
</dbReference>
<evidence type="ECO:0000256" key="5">
    <source>
        <dbReference type="ARBA" id="ARBA00023136"/>
    </source>
</evidence>
<feature type="compositionally biased region" description="Basic and acidic residues" evidence="6">
    <location>
        <begin position="355"/>
        <end position="381"/>
    </location>
</feature>
<feature type="region of interest" description="Disordered" evidence="6">
    <location>
        <begin position="353"/>
        <end position="381"/>
    </location>
</feature>
<evidence type="ECO:0000256" key="7">
    <source>
        <dbReference type="SAM" id="Phobius"/>
    </source>
</evidence>
<evidence type="ECO:0000256" key="4">
    <source>
        <dbReference type="ARBA" id="ARBA00022989"/>
    </source>
</evidence>
<keyword evidence="2" id="KW-1003">Cell membrane</keyword>
<evidence type="ECO:0000256" key="6">
    <source>
        <dbReference type="SAM" id="MobiDB-lite"/>
    </source>
</evidence>